<protein>
    <submittedName>
        <fullName evidence="2">Uncharacterized protein</fullName>
    </submittedName>
</protein>
<accession>A0A6A1UI73</accession>
<dbReference type="AlphaFoldDB" id="A0A6A1UI73"/>
<organism evidence="2 3">
    <name type="scientific">Morella rubra</name>
    <name type="common">Chinese bayberry</name>
    <dbReference type="NCBI Taxonomy" id="262757"/>
    <lineage>
        <taxon>Eukaryota</taxon>
        <taxon>Viridiplantae</taxon>
        <taxon>Streptophyta</taxon>
        <taxon>Embryophyta</taxon>
        <taxon>Tracheophyta</taxon>
        <taxon>Spermatophyta</taxon>
        <taxon>Magnoliopsida</taxon>
        <taxon>eudicotyledons</taxon>
        <taxon>Gunneridae</taxon>
        <taxon>Pentapetalae</taxon>
        <taxon>rosids</taxon>
        <taxon>fabids</taxon>
        <taxon>Fagales</taxon>
        <taxon>Myricaceae</taxon>
        <taxon>Morella</taxon>
    </lineage>
</organism>
<gene>
    <name evidence="2" type="ORF">CJ030_MR0G008015</name>
</gene>
<name>A0A6A1UI73_9ROSI</name>
<sequence length="115" mass="12457">MVKSPPSMGKVAEEDGARTLETEEGSEKRNVIPEEIILQPVTEGVNSSISTVEVIDKSFEREHTGTNVEVATKGEKGKQNVKDEILALVQSNKSGHVEGKQDELTTVASKPLKEV</sequence>
<proteinExistence type="predicted"/>
<feature type="region of interest" description="Disordered" evidence="1">
    <location>
        <begin position="94"/>
        <end position="115"/>
    </location>
</feature>
<comment type="caution">
    <text evidence="2">The sequence shown here is derived from an EMBL/GenBank/DDBJ whole genome shotgun (WGS) entry which is preliminary data.</text>
</comment>
<evidence type="ECO:0000313" key="3">
    <source>
        <dbReference type="Proteomes" id="UP000516437"/>
    </source>
</evidence>
<dbReference type="Proteomes" id="UP000516437">
    <property type="component" value="Unassembled WGS sequence"/>
</dbReference>
<dbReference type="PANTHER" id="PTHR37729">
    <property type="entry name" value="NEUROFILAMENT PROTEIN-LIKE PROTEIN"/>
    <property type="match status" value="1"/>
</dbReference>
<keyword evidence="3" id="KW-1185">Reference proteome</keyword>
<feature type="region of interest" description="Disordered" evidence="1">
    <location>
        <begin position="1"/>
        <end position="29"/>
    </location>
</feature>
<evidence type="ECO:0000313" key="2">
    <source>
        <dbReference type="EMBL" id="KAB1200125.1"/>
    </source>
</evidence>
<dbReference type="PANTHER" id="PTHR37729:SF1">
    <property type="entry name" value="NEUROFILAMENT PROTEIN-LIKE PROTEIN"/>
    <property type="match status" value="1"/>
</dbReference>
<dbReference type="EMBL" id="RXIC02000218">
    <property type="protein sequence ID" value="KAB1200125.1"/>
    <property type="molecule type" value="Genomic_DNA"/>
</dbReference>
<reference evidence="2 3" key="1">
    <citation type="journal article" date="2019" name="Plant Biotechnol. J.">
        <title>The red bayberry genome and genetic basis of sex determination.</title>
        <authorList>
            <person name="Jia H.M."/>
            <person name="Jia H.J."/>
            <person name="Cai Q.L."/>
            <person name="Wang Y."/>
            <person name="Zhao H.B."/>
            <person name="Yang W.F."/>
            <person name="Wang G.Y."/>
            <person name="Li Y.H."/>
            <person name="Zhan D.L."/>
            <person name="Shen Y.T."/>
            <person name="Niu Q.F."/>
            <person name="Chang L."/>
            <person name="Qiu J."/>
            <person name="Zhao L."/>
            <person name="Xie H.B."/>
            <person name="Fu W.Y."/>
            <person name="Jin J."/>
            <person name="Li X.W."/>
            <person name="Jiao Y."/>
            <person name="Zhou C.C."/>
            <person name="Tu T."/>
            <person name="Chai C.Y."/>
            <person name="Gao J.L."/>
            <person name="Fan L.J."/>
            <person name="van de Weg E."/>
            <person name="Wang J.Y."/>
            <person name="Gao Z.S."/>
        </authorList>
    </citation>
    <scope>NUCLEOTIDE SEQUENCE [LARGE SCALE GENOMIC DNA]</scope>
    <source>
        <tissue evidence="2">Leaves</tissue>
    </source>
</reference>
<feature type="compositionally biased region" description="Basic and acidic residues" evidence="1">
    <location>
        <begin position="11"/>
        <end position="29"/>
    </location>
</feature>
<dbReference type="OrthoDB" id="1304274at2759"/>
<evidence type="ECO:0000256" key="1">
    <source>
        <dbReference type="SAM" id="MobiDB-lite"/>
    </source>
</evidence>